<gene>
    <name evidence="7" type="ORF">J2Z32_003605</name>
</gene>
<dbReference type="Pfam" id="PF01098">
    <property type="entry name" value="FTSW_RODA_SPOVE"/>
    <property type="match status" value="1"/>
</dbReference>
<dbReference type="PANTHER" id="PTHR30474">
    <property type="entry name" value="CELL CYCLE PROTEIN"/>
    <property type="match status" value="1"/>
</dbReference>
<evidence type="ECO:0000256" key="4">
    <source>
        <dbReference type="ARBA" id="ARBA00022989"/>
    </source>
</evidence>
<dbReference type="Proteomes" id="UP001519272">
    <property type="component" value="Unassembled WGS sequence"/>
</dbReference>
<name>A0ABS4FWN4_9BACL</name>
<organism evidence="7 8">
    <name type="scientific">Paenibacillus turicensis</name>
    <dbReference type="NCBI Taxonomy" id="160487"/>
    <lineage>
        <taxon>Bacteria</taxon>
        <taxon>Bacillati</taxon>
        <taxon>Bacillota</taxon>
        <taxon>Bacilli</taxon>
        <taxon>Bacillales</taxon>
        <taxon>Paenibacillaceae</taxon>
        <taxon>Paenibacillus</taxon>
    </lineage>
</organism>
<comment type="subcellular location">
    <subcellularLocation>
        <location evidence="1">Membrane</location>
        <topology evidence="1">Multi-pass membrane protein</topology>
    </subcellularLocation>
</comment>
<keyword evidence="2 6" id="KW-0812">Transmembrane</keyword>
<reference evidence="7 8" key="1">
    <citation type="submission" date="2021-03" db="EMBL/GenBank/DDBJ databases">
        <title>Genomic Encyclopedia of Type Strains, Phase IV (KMG-IV): sequencing the most valuable type-strain genomes for metagenomic binning, comparative biology and taxonomic classification.</title>
        <authorList>
            <person name="Goeker M."/>
        </authorList>
    </citation>
    <scope>NUCLEOTIDE SEQUENCE [LARGE SCALE GENOMIC DNA]</scope>
    <source>
        <strain evidence="7 8">DSM 14349</strain>
    </source>
</reference>
<feature type="transmembrane region" description="Helical" evidence="6">
    <location>
        <begin position="72"/>
        <end position="91"/>
    </location>
</feature>
<feature type="transmembrane region" description="Helical" evidence="6">
    <location>
        <begin position="316"/>
        <end position="339"/>
    </location>
</feature>
<feature type="transmembrane region" description="Helical" evidence="6">
    <location>
        <begin position="157"/>
        <end position="174"/>
    </location>
</feature>
<feature type="transmembrane region" description="Helical" evidence="6">
    <location>
        <begin position="103"/>
        <end position="124"/>
    </location>
</feature>
<keyword evidence="5 6" id="KW-0472">Membrane</keyword>
<dbReference type="InterPro" id="IPR001182">
    <property type="entry name" value="FtsW/RodA"/>
</dbReference>
<feature type="transmembrane region" description="Helical" evidence="6">
    <location>
        <begin position="283"/>
        <end position="304"/>
    </location>
</feature>
<evidence type="ECO:0000313" key="7">
    <source>
        <dbReference type="EMBL" id="MBP1906940.1"/>
    </source>
</evidence>
<keyword evidence="3" id="KW-0133">Cell shape</keyword>
<keyword evidence="8" id="KW-1185">Reference proteome</keyword>
<evidence type="ECO:0000256" key="3">
    <source>
        <dbReference type="ARBA" id="ARBA00022960"/>
    </source>
</evidence>
<feature type="transmembrane region" description="Helical" evidence="6">
    <location>
        <begin position="12"/>
        <end position="31"/>
    </location>
</feature>
<feature type="transmembrane region" description="Helical" evidence="6">
    <location>
        <begin position="133"/>
        <end position="151"/>
    </location>
</feature>
<feature type="transmembrane region" description="Helical" evidence="6">
    <location>
        <begin position="181"/>
        <end position="199"/>
    </location>
</feature>
<feature type="transmembrane region" description="Helical" evidence="6">
    <location>
        <begin position="345"/>
        <end position="367"/>
    </location>
</feature>
<evidence type="ECO:0000256" key="6">
    <source>
        <dbReference type="SAM" id="Phobius"/>
    </source>
</evidence>
<evidence type="ECO:0000256" key="5">
    <source>
        <dbReference type="ARBA" id="ARBA00023136"/>
    </source>
</evidence>
<proteinExistence type="predicted"/>
<evidence type="ECO:0000313" key="8">
    <source>
        <dbReference type="Proteomes" id="UP001519272"/>
    </source>
</evidence>
<comment type="caution">
    <text evidence="7">The sequence shown here is derived from an EMBL/GenBank/DDBJ whole genome shotgun (WGS) entry which is preliminary data.</text>
</comment>
<evidence type="ECO:0000256" key="2">
    <source>
        <dbReference type="ARBA" id="ARBA00022692"/>
    </source>
</evidence>
<accession>A0ABS4FWN4</accession>
<feature type="transmembrane region" description="Helical" evidence="6">
    <location>
        <begin position="43"/>
        <end position="60"/>
    </location>
</feature>
<dbReference type="EMBL" id="JAGGKG010000020">
    <property type="protein sequence ID" value="MBP1906940.1"/>
    <property type="molecule type" value="Genomic_DNA"/>
</dbReference>
<evidence type="ECO:0000256" key="1">
    <source>
        <dbReference type="ARBA" id="ARBA00004141"/>
    </source>
</evidence>
<keyword evidence="4 6" id="KW-1133">Transmembrane helix</keyword>
<dbReference type="PANTHER" id="PTHR30474:SF1">
    <property type="entry name" value="PEPTIDOGLYCAN GLYCOSYLTRANSFERASE MRDB"/>
    <property type="match status" value="1"/>
</dbReference>
<sequence>MLNKLKKIDFVIVVILALLMVISITVLYSATTNTAYHGYHIKMLRFYLLGFVAFAGISLIDFKIFMKYAPYIYGVGLLLIIAVMFIGNTYYNATGWMTLPGGISFQPAEFFKLVLIISLAYVLIRKRKQSLRFWRDVMPICLITFIPFAIVMKQNDLGNALSYLVILVGMLWIGNVKYTHALIALAIFAGSLFGGITAYKTYHDDLYKYFEKINREHWVERIDPWLVPEKATDKAIYHTKNAKLAIASGGMTGEGFMKGETVQSERVPLTYSDSIFVVVAEEFGFIGSSILLLLYFVLIHRLILICLESRDHTGPYLIVGIVAMLLYQIFENIGMFIGLMPLTGITLPFISFGGTSLIINMACMGVAMSVKIYGNEKEAEHVSESGYTMSKV</sequence>
<protein>
    <submittedName>
        <fullName evidence="7">Rod shape determining protein RodA</fullName>
    </submittedName>
</protein>
<dbReference type="RefSeq" id="WP_210090529.1">
    <property type="nucleotide sequence ID" value="NZ_JAGGKG010000020.1"/>
</dbReference>